<evidence type="ECO:0000256" key="3">
    <source>
        <dbReference type="ARBA" id="ARBA00022448"/>
    </source>
</evidence>
<dbReference type="Proteomes" id="UP000746612">
    <property type="component" value="Unassembled WGS sequence"/>
</dbReference>
<dbReference type="SUPFAM" id="SSF81606">
    <property type="entry name" value="PP2C-like"/>
    <property type="match status" value="1"/>
</dbReference>
<evidence type="ECO:0000256" key="6">
    <source>
        <dbReference type="ARBA" id="ARBA00022792"/>
    </source>
</evidence>
<reference evidence="14" key="1">
    <citation type="submission" date="2019-04" db="EMBL/GenBank/DDBJ databases">
        <authorList>
            <person name="Melise S."/>
            <person name="Noan J."/>
            <person name="Okalmin O."/>
        </authorList>
    </citation>
    <scope>NUCLEOTIDE SEQUENCE</scope>
    <source>
        <strain evidence="14">FN9</strain>
    </source>
</reference>
<feature type="repeat" description="Solcar" evidence="9">
    <location>
        <begin position="572"/>
        <end position="677"/>
    </location>
</feature>
<evidence type="ECO:0000256" key="9">
    <source>
        <dbReference type="PROSITE-ProRule" id="PRU00282"/>
    </source>
</evidence>
<evidence type="ECO:0000256" key="2">
    <source>
        <dbReference type="ARBA" id="ARBA00006375"/>
    </source>
</evidence>
<dbReference type="PANTHER" id="PTHR45667">
    <property type="entry name" value="S-ADENOSYLMETHIONINE MITOCHONDRIAL CARRIER PROTEIN"/>
    <property type="match status" value="1"/>
</dbReference>
<dbReference type="InterPro" id="IPR018108">
    <property type="entry name" value="MCP_transmembrane"/>
</dbReference>
<dbReference type="SUPFAM" id="SSF103506">
    <property type="entry name" value="Mitochondrial carrier"/>
    <property type="match status" value="1"/>
</dbReference>
<comment type="similarity">
    <text evidence="2">Belongs to the mitochondrial carrier (TC 2.A.29) family.</text>
</comment>
<feature type="region of interest" description="Disordered" evidence="10">
    <location>
        <begin position="79"/>
        <end position="98"/>
    </location>
</feature>
<dbReference type="EMBL" id="CAJPIJ010000138">
    <property type="protein sequence ID" value="CAG1987082.1"/>
    <property type="molecule type" value="Genomic_DNA"/>
</dbReference>
<name>A0A4E9EHS7_GIBZA</name>
<feature type="domain" description="PPM-type phosphatase" evidence="12">
    <location>
        <begin position="82"/>
        <end position="383"/>
    </location>
</feature>
<dbReference type="GO" id="GO:0016020">
    <property type="term" value="C:membrane"/>
    <property type="evidence" value="ECO:0007669"/>
    <property type="project" value="UniProtKB-SubCell"/>
</dbReference>
<evidence type="ECO:0000313" key="14">
    <source>
        <dbReference type="EMBL" id="VIO62274.1"/>
    </source>
</evidence>
<dbReference type="InterPro" id="IPR023395">
    <property type="entry name" value="MCP_dom_sf"/>
</dbReference>
<evidence type="ECO:0000256" key="8">
    <source>
        <dbReference type="ARBA" id="ARBA00023136"/>
    </source>
</evidence>
<dbReference type="PROSITE" id="PS51746">
    <property type="entry name" value="PPM_2"/>
    <property type="match status" value="1"/>
</dbReference>
<evidence type="ECO:0000256" key="5">
    <source>
        <dbReference type="ARBA" id="ARBA00022737"/>
    </source>
</evidence>
<sequence length="692" mass="74393">MAAPRNQLAAASWRALAKFSDQSCPRLRTQPHIAMTSCSRSKLYSTSPDTSRFSYHVASSFIAKDRPYDPSSHVFHFNPYNRIQPPRNRRPSARPESGHDAFFVSRVNDSGSVAFGVADGVGGWVDSGVDPADFSHGFCDYMALAAHEHQTSSEPPLTARQLMQKGYEAICNDRSLRAGGSTACVAIAGADGNLEVANLGDSGFLQLRLNGVHTYSEPQTHAFNTPFQLSLVPPSVAARMAAFGGAQLSDLPRDADVTQHALRHGDIIVLATDGVLDNLFNQDILRIASRVLVSSGAWVMTEAGGVRMAESLEPLVELPDNSEGKRTVTLQSALATELVTAAKRASVNTKVDGPFAKEVHKYYPHENWHGGKVDDICVVVAVAGAIAAFTVDVLIYPLDTIKTRMQSQDYIKTYSESSQKNIWAIRGLYQGIGSVVLATLPAAGLFFSTYESAKRVIGNATPLPQPLVHSAASGFAEMASCLILAPAEVIKQNAQMLQNDSRGSSKPGSSTSLQAFRQLAGDGASRRLFTGYTALVARNLPFTALQFPIFEHVRSTYWTSRGPGTSDPGLIETGLVTGLSAGSAGSVAAFITTPSDVVKTRMMLSAGNQNESSTQGQSEVAAKMEGKRPKKGAWTVSKEVYQERGVRGFFRGAALRSGWTMLGSGLYLGSYEMAKVWLRRGKPDAEDDDTVL</sequence>
<proteinExistence type="inferred from homology"/>
<keyword evidence="5" id="KW-0677">Repeat</keyword>
<evidence type="ECO:0000256" key="7">
    <source>
        <dbReference type="ARBA" id="ARBA00022989"/>
    </source>
</evidence>
<keyword evidence="6" id="KW-0496">Mitochondrion</keyword>
<evidence type="ECO:0000259" key="12">
    <source>
        <dbReference type="PROSITE" id="PS51746"/>
    </source>
</evidence>
<dbReference type="EMBL" id="CAAKMV010000161">
    <property type="protein sequence ID" value="VIO62274.1"/>
    <property type="molecule type" value="Genomic_DNA"/>
</dbReference>
<evidence type="ECO:0000256" key="1">
    <source>
        <dbReference type="ARBA" id="ARBA00004141"/>
    </source>
</evidence>
<evidence type="ECO:0000256" key="10">
    <source>
        <dbReference type="SAM" id="MobiDB-lite"/>
    </source>
</evidence>
<keyword evidence="7 11" id="KW-1133">Transmembrane helix</keyword>
<dbReference type="Pfam" id="PF00153">
    <property type="entry name" value="Mito_carr"/>
    <property type="match status" value="3"/>
</dbReference>
<dbReference type="AlphaFoldDB" id="A0A4E9EHS7"/>
<keyword evidence="4 9" id="KW-0812">Transmembrane</keyword>
<reference evidence="13" key="2">
    <citation type="submission" date="2021-03" db="EMBL/GenBank/DDBJ databases">
        <authorList>
            <person name="Alouane T."/>
            <person name="Langin T."/>
            <person name="Bonhomme L."/>
        </authorList>
    </citation>
    <scope>NUCLEOTIDE SEQUENCE</scope>
    <source>
        <strain evidence="13">MDC_Fg202</strain>
    </source>
</reference>
<evidence type="ECO:0000256" key="4">
    <source>
        <dbReference type="ARBA" id="ARBA00022692"/>
    </source>
</evidence>
<keyword evidence="6" id="KW-0999">Mitochondrion inner membrane</keyword>
<comment type="subcellular location">
    <subcellularLocation>
        <location evidence="1">Membrane</location>
        <topology evidence="1">Multi-pass membrane protein</topology>
    </subcellularLocation>
</comment>
<protein>
    <recommendedName>
        <fullName evidence="12">PPM-type phosphatase domain-containing protein</fullName>
    </recommendedName>
</protein>
<gene>
    <name evidence="14" type="ORF">FUG_LOCUS472481</name>
    <name evidence="13" type="ORF">MDCFG202_LOCUS292254</name>
</gene>
<dbReference type="InterPro" id="IPR001932">
    <property type="entry name" value="PPM-type_phosphatase-like_dom"/>
</dbReference>
<evidence type="ECO:0000256" key="11">
    <source>
        <dbReference type="SAM" id="Phobius"/>
    </source>
</evidence>
<dbReference type="Pfam" id="PF13672">
    <property type="entry name" value="PP2C_2"/>
    <property type="match status" value="1"/>
</dbReference>
<keyword evidence="3" id="KW-0813">Transport</keyword>
<feature type="repeat" description="Solcar" evidence="9">
    <location>
        <begin position="375"/>
        <end position="456"/>
    </location>
</feature>
<accession>A0A4E9EHS7</accession>
<feature type="transmembrane region" description="Helical" evidence="11">
    <location>
        <begin position="378"/>
        <end position="398"/>
    </location>
</feature>
<dbReference type="PROSITE" id="PS50920">
    <property type="entry name" value="SOLCAR"/>
    <property type="match status" value="3"/>
</dbReference>
<dbReference type="Gene3D" id="1.50.40.10">
    <property type="entry name" value="Mitochondrial carrier domain"/>
    <property type="match status" value="1"/>
</dbReference>
<keyword evidence="8 9" id="KW-0472">Membrane</keyword>
<dbReference type="Gene3D" id="3.60.40.10">
    <property type="entry name" value="PPM-type phosphatase domain"/>
    <property type="match status" value="1"/>
</dbReference>
<organism evidence="14">
    <name type="scientific">Gibberella zeae</name>
    <name type="common">Wheat head blight fungus</name>
    <name type="synonym">Fusarium graminearum</name>
    <dbReference type="NCBI Taxonomy" id="5518"/>
    <lineage>
        <taxon>Eukaryota</taxon>
        <taxon>Fungi</taxon>
        <taxon>Dikarya</taxon>
        <taxon>Ascomycota</taxon>
        <taxon>Pezizomycotina</taxon>
        <taxon>Sordariomycetes</taxon>
        <taxon>Hypocreomycetidae</taxon>
        <taxon>Hypocreales</taxon>
        <taxon>Nectriaceae</taxon>
        <taxon>Fusarium</taxon>
    </lineage>
</organism>
<evidence type="ECO:0000313" key="13">
    <source>
        <dbReference type="EMBL" id="CAG1987082.1"/>
    </source>
</evidence>
<feature type="transmembrane region" description="Helical" evidence="11">
    <location>
        <begin position="427"/>
        <end position="447"/>
    </location>
</feature>
<feature type="repeat" description="Solcar" evidence="9">
    <location>
        <begin position="464"/>
        <end position="556"/>
    </location>
</feature>
<dbReference type="InterPro" id="IPR036457">
    <property type="entry name" value="PPM-type-like_dom_sf"/>
</dbReference>
<dbReference type="SMART" id="SM00332">
    <property type="entry name" value="PP2Cc"/>
    <property type="match status" value="1"/>
</dbReference>